<accession>A0A1G7DFS6</accession>
<dbReference type="Proteomes" id="UP000199321">
    <property type="component" value="Unassembled WGS sequence"/>
</dbReference>
<sequence>MNWCILIPLLVGLISAYLGYLIGKLNSKNDAKPSGDIELWRKKNIQLESELAACKSKLSAGAGNVSSSSTASFAAAATAAPVVFNASAAKAIFGKTIKQDDLTVVEGIGPKIRDLFHSNNIKTWKALSETSVDRCKEILKSGGERFSVHNPGTWPRQAKMAYEGTWQVLLDWQNVLDKGKE</sequence>
<protein>
    <recommendedName>
        <fullName evidence="3">LSU ribosomal protein L21p</fullName>
    </recommendedName>
</protein>
<dbReference type="RefSeq" id="WP_093141175.1">
    <property type="nucleotide sequence ID" value="NZ_BMWO01000001.1"/>
</dbReference>
<evidence type="ECO:0008006" key="3">
    <source>
        <dbReference type="Google" id="ProtNLM"/>
    </source>
</evidence>
<dbReference type="AlphaFoldDB" id="A0A1G7DFS6"/>
<gene>
    <name evidence="1" type="ORF">SAMN05421855_101960</name>
</gene>
<dbReference type="EMBL" id="FNBA01000001">
    <property type="protein sequence ID" value="SDE50454.1"/>
    <property type="molecule type" value="Genomic_DNA"/>
</dbReference>
<reference evidence="1 2" key="1">
    <citation type="submission" date="2016-10" db="EMBL/GenBank/DDBJ databases">
        <authorList>
            <person name="de Groot N.N."/>
        </authorList>
    </citation>
    <scope>NUCLEOTIDE SEQUENCE [LARGE SCALE GENOMIC DNA]</scope>
    <source>
        <strain evidence="1 2">DSM 16195</strain>
    </source>
</reference>
<organism evidence="1 2">
    <name type="scientific">Ulvibacter litoralis</name>
    <dbReference type="NCBI Taxonomy" id="227084"/>
    <lineage>
        <taxon>Bacteria</taxon>
        <taxon>Pseudomonadati</taxon>
        <taxon>Bacteroidota</taxon>
        <taxon>Flavobacteriia</taxon>
        <taxon>Flavobacteriales</taxon>
        <taxon>Flavobacteriaceae</taxon>
        <taxon>Ulvibacter</taxon>
    </lineage>
</organism>
<dbReference type="OrthoDB" id="1493222at2"/>
<name>A0A1G7DFS6_9FLAO</name>
<keyword evidence="2" id="KW-1185">Reference proteome</keyword>
<evidence type="ECO:0000313" key="1">
    <source>
        <dbReference type="EMBL" id="SDE50454.1"/>
    </source>
</evidence>
<dbReference type="STRING" id="227084.SAMN05421855_101960"/>
<proteinExistence type="predicted"/>
<evidence type="ECO:0000313" key="2">
    <source>
        <dbReference type="Proteomes" id="UP000199321"/>
    </source>
</evidence>